<dbReference type="InterPro" id="IPR034746">
    <property type="entry name" value="POTRA"/>
</dbReference>
<dbReference type="GO" id="GO:0005886">
    <property type="term" value="C:plasma membrane"/>
    <property type="evidence" value="ECO:0007669"/>
    <property type="project" value="TreeGrafter"/>
</dbReference>
<dbReference type="InterPro" id="IPR013685">
    <property type="entry name" value="POTRA_FtsQ_type"/>
</dbReference>
<keyword evidence="2" id="KW-1003">Cell membrane</keyword>
<dbReference type="EMBL" id="JAFBDQ010000020">
    <property type="protein sequence ID" value="MBM7557931.1"/>
    <property type="molecule type" value="Genomic_DNA"/>
</dbReference>
<keyword evidence="10" id="KW-1185">Reference proteome</keyword>
<evidence type="ECO:0000256" key="3">
    <source>
        <dbReference type="ARBA" id="ARBA00022618"/>
    </source>
</evidence>
<keyword evidence="7" id="KW-0131">Cell cycle</keyword>
<proteinExistence type="predicted"/>
<keyword evidence="4" id="KW-0812">Transmembrane</keyword>
<dbReference type="InterPro" id="IPR050487">
    <property type="entry name" value="FtsQ_DivIB"/>
</dbReference>
<evidence type="ECO:0000256" key="1">
    <source>
        <dbReference type="ARBA" id="ARBA00004370"/>
    </source>
</evidence>
<protein>
    <submittedName>
        <fullName evidence="9">Cell division protein FtsQ</fullName>
    </submittedName>
</protein>
<keyword evidence="6" id="KW-0472">Membrane</keyword>
<gene>
    <name evidence="9" type="ORF">JOC47_002799</name>
</gene>
<dbReference type="Gene3D" id="3.10.20.310">
    <property type="entry name" value="membrane protein fhac"/>
    <property type="match status" value="1"/>
</dbReference>
<dbReference type="PROSITE" id="PS51779">
    <property type="entry name" value="POTRA"/>
    <property type="match status" value="1"/>
</dbReference>
<dbReference type="InterPro" id="IPR045335">
    <property type="entry name" value="FtsQ_C_sf"/>
</dbReference>
<keyword evidence="5" id="KW-1133">Transmembrane helix</keyword>
<dbReference type="Pfam" id="PF03799">
    <property type="entry name" value="FtsQ_DivIB_C"/>
    <property type="match status" value="1"/>
</dbReference>
<evidence type="ECO:0000256" key="5">
    <source>
        <dbReference type="ARBA" id="ARBA00022989"/>
    </source>
</evidence>
<evidence type="ECO:0000256" key="4">
    <source>
        <dbReference type="ARBA" id="ARBA00022692"/>
    </source>
</evidence>
<comment type="subcellular location">
    <subcellularLocation>
        <location evidence="1">Membrane</location>
    </subcellularLocation>
</comment>
<dbReference type="Gene3D" id="3.40.50.11690">
    <property type="entry name" value="Cell division protein FtsQ/DivIB"/>
    <property type="match status" value="1"/>
</dbReference>
<accession>A0A939BT70</accession>
<reference evidence="9" key="1">
    <citation type="submission" date="2021-01" db="EMBL/GenBank/DDBJ databases">
        <title>Genomic Encyclopedia of Type Strains, Phase IV (KMG-IV): sequencing the most valuable type-strain genomes for metagenomic binning, comparative biology and taxonomic classification.</title>
        <authorList>
            <person name="Goeker M."/>
        </authorList>
    </citation>
    <scope>NUCLEOTIDE SEQUENCE</scope>
    <source>
        <strain evidence="9">DSM 23230</strain>
    </source>
</reference>
<dbReference type="GO" id="GO:0051301">
    <property type="term" value="P:cell division"/>
    <property type="evidence" value="ECO:0007669"/>
    <property type="project" value="UniProtKB-KW"/>
</dbReference>
<evidence type="ECO:0000256" key="7">
    <source>
        <dbReference type="ARBA" id="ARBA00023306"/>
    </source>
</evidence>
<keyword evidence="3 9" id="KW-0132">Cell division</keyword>
<sequence>MDKSKLGILLLLLFIIGIVSFLNSNYFTVKKVHITGNELLSDKYILKLCNLNRKVNIFNVQQEGLANKLVNLPQVKGAIVKRDLPREVFIKIKERVPVAIISDKSSYVIIDKEGWVLDTLENANNKKYPLFIDKNLKKKKNKVELNKNSQLAVDYLSKLSKKLLEEIQQLKVLSSGEVLLILREGGRVNLGKDFSIAKKAKIFNRIYNDLEKKKVKVKYINLKYNRNIFIKVKK</sequence>
<dbReference type="PANTHER" id="PTHR37820">
    <property type="entry name" value="CELL DIVISION PROTEIN DIVIB"/>
    <property type="match status" value="1"/>
</dbReference>
<organism evidence="9 10">
    <name type="scientific">Halanaerobacter jeridensis</name>
    <dbReference type="NCBI Taxonomy" id="706427"/>
    <lineage>
        <taxon>Bacteria</taxon>
        <taxon>Bacillati</taxon>
        <taxon>Bacillota</taxon>
        <taxon>Clostridia</taxon>
        <taxon>Halanaerobiales</taxon>
        <taxon>Halobacteroidaceae</taxon>
        <taxon>Halanaerobacter</taxon>
    </lineage>
</organism>
<dbReference type="RefSeq" id="WP_204702836.1">
    <property type="nucleotide sequence ID" value="NZ_JAFBDQ010000020.1"/>
</dbReference>
<dbReference type="PANTHER" id="PTHR37820:SF1">
    <property type="entry name" value="CELL DIVISION PROTEIN FTSQ"/>
    <property type="match status" value="1"/>
</dbReference>
<feature type="domain" description="POTRA" evidence="8">
    <location>
        <begin position="27"/>
        <end position="95"/>
    </location>
</feature>
<evidence type="ECO:0000256" key="2">
    <source>
        <dbReference type="ARBA" id="ARBA00022475"/>
    </source>
</evidence>
<evidence type="ECO:0000256" key="6">
    <source>
        <dbReference type="ARBA" id="ARBA00023136"/>
    </source>
</evidence>
<dbReference type="InterPro" id="IPR005548">
    <property type="entry name" value="Cell_div_FtsQ/DivIB_C"/>
</dbReference>
<evidence type="ECO:0000313" key="9">
    <source>
        <dbReference type="EMBL" id="MBM7557931.1"/>
    </source>
</evidence>
<evidence type="ECO:0000313" key="10">
    <source>
        <dbReference type="Proteomes" id="UP000774000"/>
    </source>
</evidence>
<name>A0A939BT70_9FIRM</name>
<dbReference type="Pfam" id="PF08478">
    <property type="entry name" value="POTRA_1"/>
    <property type="match status" value="1"/>
</dbReference>
<evidence type="ECO:0000259" key="8">
    <source>
        <dbReference type="PROSITE" id="PS51779"/>
    </source>
</evidence>
<dbReference type="Proteomes" id="UP000774000">
    <property type="component" value="Unassembled WGS sequence"/>
</dbReference>
<comment type="caution">
    <text evidence="9">The sequence shown here is derived from an EMBL/GenBank/DDBJ whole genome shotgun (WGS) entry which is preliminary data.</text>
</comment>
<dbReference type="AlphaFoldDB" id="A0A939BT70"/>